<evidence type="ECO:0000313" key="1">
    <source>
        <dbReference type="EMBL" id="KAI4380669.1"/>
    </source>
</evidence>
<reference evidence="2" key="1">
    <citation type="journal article" date="2023" name="Front. Plant Sci.">
        <title>Chromosomal-level genome assembly of Melastoma candidum provides insights into trichome evolution.</title>
        <authorList>
            <person name="Zhong Y."/>
            <person name="Wu W."/>
            <person name="Sun C."/>
            <person name="Zou P."/>
            <person name="Liu Y."/>
            <person name="Dai S."/>
            <person name="Zhou R."/>
        </authorList>
    </citation>
    <scope>NUCLEOTIDE SEQUENCE [LARGE SCALE GENOMIC DNA]</scope>
</reference>
<organism evidence="1 2">
    <name type="scientific">Melastoma candidum</name>
    <dbReference type="NCBI Taxonomy" id="119954"/>
    <lineage>
        <taxon>Eukaryota</taxon>
        <taxon>Viridiplantae</taxon>
        <taxon>Streptophyta</taxon>
        <taxon>Embryophyta</taxon>
        <taxon>Tracheophyta</taxon>
        <taxon>Spermatophyta</taxon>
        <taxon>Magnoliopsida</taxon>
        <taxon>eudicotyledons</taxon>
        <taxon>Gunneridae</taxon>
        <taxon>Pentapetalae</taxon>
        <taxon>rosids</taxon>
        <taxon>malvids</taxon>
        <taxon>Myrtales</taxon>
        <taxon>Melastomataceae</taxon>
        <taxon>Melastomatoideae</taxon>
        <taxon>Melastomateae</taxon>
        <taxon>Melastoma</taxon>
    </lineage>
</organism>
<dbReference type="EMBL" id="CM042882">
    <property type="protein sequence ID" value="KAI4380669.1"/>
    <property type="molecule type" value="Genomic_DNA"/>
</dbReference>
<keyword evidence="2" id="KW-1185">Reference proteome</keyword>
<name>A0ACB9RP54_9MYRT</name>
<proteinExistence type="predicted"/>
<accession>A0ACB9RP54</accession>
<sequence length="654" mass="72829">MDGNLEISLDKLPLKRVDFIDENGNERFPPDVSPEEKTLSLIRRIDFGWAVQKDEDGDDKDEHKDKKQKKAGKDGSSPWQWQGMVENLMLARQELSVIIDIISTVEANDAVVVTSITKPKQLLNESLSDLAVSAATKLQCYRHLGKYFKQSAKGLEQQVSREARFYGALIRLQQNWKVKRQRMAASAPGNESFTIDLSDNSSSDPTSGLRSYPLSILRVEHDSAGMLALNVPTKSYRALRFGFVGTALECDGVETECPGKLNDGSADGEDERVAATHYTLCRLHKAIFDEQVFDFISREAFSLTSGVNLTGIRENFLQLRLRQGESMSISLMSTSQDDQSVDSAETQVAETEASPLALQALAPENEGIPDERIRGPLNRACYEIYLQQIFRDHVFARSKNRHTAPSSKPTGPSAKDSPSLLGHFCLSVAHRIFSSRVLKKLENVVSRTPYLQLMSQPAWNSRISSWLLFMDVPQSVLHGGSKTDNHPPKWRKSRFCTKVVVIEECIKVEGEGAPNVVGLFKESAEDITTISRYECDLEDLPMIILQQVAGQVIWWLHEEALTVGLKAARDFLCLSFELEQGESLSLAARVDPEDPSGCISWWLVVDGGFPGETKLHTDADTKNDYRKFLGHLSLDVLHSTVLDLVTLCNSGANP</sequence>
<protein>
    <submittedName>
        <fullName evidence="1">Uncharacterized protein</fullName>
    </submittedName>
</protein>
<comment type="caution">
    <text evidence="1">The sequence shown here is derived from an EMBL/GenBank/DDBJ whole genome shotgun (WGS) entry which is preliminary data.</text>
</comment>
<evidence type="ECO:0000313" key="2">
    <source>
        <dbReference type="Proteomes" id="UP001057402"/>
    </source>
</evidence>
<dbReference type="Proteomes" id="UP001057402">
    <property type="component" value="Chromosome 3"/>
</dbReference>
<gene>
    <name evidence="1" type="ORF">MLD38_006834</name>
</gene>